<evidence type="ECO:0000313" key="3">
    <source>
        <dbReference type="Proteomes" id="UP000243589"/>
    </source>
</evidence>
<dbReference type="Pfam" id="PF01548">
    <property type="entry name" value="DEDD_Tnp_IS110"/>
    <property type="match status" value="1"/>
</dbReference>
<sequence>MRRVADLHPGQAKTDARDAYIIADTARTMPHTLRGITIADEHIAELSMLCGFDDDLTAQLTEQRADIEAEILTVVDAHPRTCVRTSMPGIGVRTAARILTEVVGKKLHIRRTPSLIRRHHTSNPPIRNLHSR</sequence>
<dbReference type="InterPro" id="IPR002525">
    <property type="entry name" value="Transp_IS110-like_N"/>
</dbReference>
<keyword evidence="3" id="KW-1185">Reference proteome</keyword>
<reference evidence="2 3" key="1">
    <citation type="submission" date="2016-01" db="EMBL/GenBank/DDBJ databases">
        <title>Use of Whole Genome Sequencing to ascertain that Brevibacterium massiliense (Roux, Raoult 2009) is a later heterotypic synonym of Brevibacterium ravenspurgense (Mages 2008).</title>
        <authorList>
            <person name="Bernier A.-M."/>
            <person name="Burdz T."/>
            <person name="Huynh C."/>
            <person name="Pachecho A.L."/>
            <person name="Wiebe D."/>
            <person name="Bonner C."/>
            <person name="Bernard K."/>
        </authorList>
    </citation>
    <scope>NUCLEOTIDE SEQUENCE [LARGE SCALE GENOMIC DNA]</scope>
    <source>
        <strain evidence="2 3">CCUG56047</strain>
    </source>
</reference>
<name>A0A150H5S7_9MICO</name>
<evidence type="ECO:0000313" key="2">
    <source>
        <dbReference type="EMBL" id="KXZ57364.1"/>
    </source>
</evidence>
<dbReference type="AlphaFoldDB" id="A0A150H5S7"/>
<dbReference type="GO" id="GO:0006313">
    <property type="term" value="P:DNA transposition"/>
    <property type="evidence" value="ECO:0007669"/>
    <property type="project" value="InterPro"/>
</dbReference>
<dbReference type="GO" id="GO:0004803">
    <property type="term" value="F:transposase activity"/>
    <property type="evidence" value="ECO:0007669"/>
    <property type="project" value="InterPro"/>
</dbReference>
<feature type="domain" description="Transposase IS110-like N-terminal" evidence="1">
    <location>
        <begin position="1"/>
        <end position="68"/>
    </location>
</feature>
<comment type="caution">
    <text evidence="2">The sequence shown here is derived from an EMBL/GenBank/DDBJ whole genome shotgun (WGS) entry which is preliminary data.</text>
</comment>
<dbReference type="EMBL" id="LQQC01000012">
    <property type="protein sequence ID" value="KXZ57364.1"/>
    <property type="molecule type" value="Genomic_DNA"/>
</dbReference>
<dbReference type="PATRIC" id="fig|479117.4.peg.1867"/>
<organism evidence="2 3">
    <name type="scientific">Brevibacterium ravenspurgense</name>
    <dbReference type="NCBI Taxonomy" id="479117"/>
    <lineage>
        <taxon>Bacteria</taxon>
        <taxon>Bacillati</taxon>
        <taxon>Actinomycetota</taxon>
        <taxon>Actinomycetes</taxon>
        <taxon>Micrococcales</taxon>
        <taxon>Brevibacteriaceae</taxon>
        <taxon>Brevibacterium</taxon>
    </lineage>
</organism>
<gene>
    <name evidence="2" type="ORF">Bravens_01884</name>
</gene>
<protein>
    <submittedName>
        <fullName evidence="2">Transposase</fullName>
    </submittedName>
</protein>
<proteinExistence type="predicted"/>
<dbReference type="GO" id="GO:0003677">
    <property type="term" value="F:DNA binding"/>
    <property type="evidence" value="ECO:0007669"/>
    <property type="project" value="InterPro"/>
</dbReference>
<evidence type="ECO:0000259" key="1">
    <source>
        <dbReference type="Pfam" id="PF01548"/>
    </source>
</evidence>
<dbReference type="Proteomes" id="UP000243589">
    <property type="component" value="Unassembled WGS sequence"/>
</dbReference>
<accession>A0A150H5S7</accession>